<proteinExistence type="predicted"/>
<dbReference type="AlphaFoldDB" id="A0A511MF75"/>
<sequence length="203" mass="21797">MTAAHVFDPARSNSRYIGFKLDSVYVRQWFKRMDETDAPLVLNESRFTSPQVKYAPSHDVAVMRLATEMAVITGNGKINWLETSILATGADFESGRIWPGQDVLIPGYPGAAANTPPARPFLFSGTIVTDPAQPAHIDNGDQDRTIVCQAFSWGGSSGAPVLCPLAPEPKIIGINTGHFNLGGDSAGVLTTAVRSDVLIELIE</sequence>
<name>A0A511MF75_9NOCA</name>
<accession>A0A511MF75</accession>
<dbReference type="SUPFAM" id="SSF50494">
    <property type="entry name" value="Trypsin-like serine proteases"/>
    <property type="match status" value="1"/>
</dbReference>
<dbReference type="Proteomes" id="UP000321424">
    <property type="component" value="Unassembled WGS sequence"/>
</dbReference>
<evidence type="ECO:0008006" key="3">
    <source>
        <dbReference type="Google" id="ProtNLM"/>
    </source>
</evidence>
<protein>
    <recommendedName>
        <fullName evidence="3">Serine protease</fullName>
    </recommendedName>
</protein>
<evidence type="ECO:0000313" key="2">
    <source>
        <dbReference type="Proteomes" id="UP000321424"/>
    </source>
</evidence>
<evidence type="ECO:0000313" key="1">
    <source>
        <dbReference type="EMBL" id="GEM38526.1"/>
    </source>
</evidence>
<keyword evidence="2" id="KW-1185">Reference proteome</keyword>
<dbReference type="EMBL" id="BJXA01000016">
    <property type="protein sequence ID" value="GEM38526.1"/>
    <property type="molecule type" value="Genomic_DNA"/>
</dbReference>
<reference evidence="1 2" key="1">
    <citation type="submission" date="2019-07" db="EMBL/GenBank/DDBJ databases">
        <title>Whole genome shotgun sequence of Nocardia ninae NBRC 108245.</title>
        <authorList>
            <person name="Hosoyama A."/>
            <person name="Uohara A."/>
            <person name="Ohji S."/>
            <person name="Ichikawa N."/>
        </authorList>
    </citation>
    <scope>NUCLEOTIDE SEQUENCE [LARGE SCALE GENOMIC DNA]</scope>
    <source>
        <strain evidence="1 2">NBRC 108245</strain>
    </source>
</reference>
<gene>
    <name evidence="1" type="ORF">NN4_30450</name>
</gene>
<dbReference type="InterPro" id="IPR009003">
    <property type="entry name" value="Peptidase_S1_PA"/>
</dbReference>
<comment type="caution">
    <text evidence="1">The sequence shown here is derived from an EMBL/GenBank/DDBJ whole genome shotgun (WGS) entry which is preliminary data.</text>
</comment>
<organism evidence="1 2">
    <name type="scientific">Nocardia ninae NBRC 108245</name>
    <dbReference type="NCBI Taxonomy" id="1210091"/>
    <lineage>
        <taxon>Bacteria</taxon>
        <taxon>Bacillati</taxon>
        <taxon>Actinomycetota</taxon>
        <taxon>Actinomycetes</taxon>
        <taxon>Mycobacteriales</taxon>
        <taxon>Nocardiaceae</taxon>
        <taxon>Nocardia</taxon>
    </lineage>
</organism>
<dbReference type="Pfam" id="PF13365">
    <property type="entry name" value="Trypsin_2"/>
    <property type="match status" value="1"/>
</dbReference>